<reference evidence="2" key="2">
    <citation type="journal article" date="2013" name="Stand. Genomic Sci.">
        <title>Complete genome sequence of Desulfocapsa sulfexigens, a marine deltaproteobacterium specialized in disproportionating inorganic sulfur compounds.</title>
        <authorList>
            <person name="Finster K.W."/>
            <person name="Kjeldsen K.U."/>
            <person name="Kube M."/>
            <person name="Reinhardt R."/>
            <person name="Mussmann M."/>
            <person name="Amann R."/>
            <person name="Schreiber L."/>
        </authorList>
    </citation>
    <scope>NUCLEOTIDE SEQUENCE [LARGE SCALE GENOMIC DNA]</scope>
    <source>
        <strain evidence="2">DSM 10523 / SB164P1</strain>
    </source>
</reference>
<gene>
    <name evidence="1" type="ordered locus">BN4_11139</name>
</gene>
<dbReference type="KEGG" id="dpi:BN4_11139"/>
<accession>M1WJR9</accession>
<dbReference type="EMBL" id="FO203427">
    <property type="protein sequence ID" value="CCH48376.1"/>
    <property type="molecule type" value="Genomic_DNA"/>
</dbReference>
<evidence type="ECO:0000313" key="2">
    <source>
        <dbReference type="Proteomes" id="UP000011724"/>
    </source>
</evidence>
<proteinExistence type="predicted"/>
<sequence>MCKIIMTYFCKDLVDPFVKDGYNTESGFLYMSQVEQSFAKVYMAWGAKKEVMKTDKWPMNKETVTEALQKWVHFIGPLSGEFKVDSFTCYAALWVHPRGGTPSGMGPL</sequence>
<dbReference type="Proteomes" id="UP000011724">
    <property type="component" value="Chromosome"/>
</dbReference>
<dbReference type="HOGENOM" id="CLU_2192784_0_0_7"/>
<protein>
    <submittedName>
        <fullName evidence="1">Uncharacterized protein</fullName>
    </submittedName>
</protein>
<dbReference type="AlphaFoldDB" id="M1WJR9"/>
<keyword evidence="2" id="KW-1185">Reference proteome</keyword>
<name>M1WJR9_PSEP2</name>
<dbReference type="STRING" id="1322246.BN4_11139"/>
<reference evidence="1 2" key="1">
    <citation type="journal article" date="2013" name="PLoS ONE">
        <title>The first genomic and proteomic characterization of a deep-sea sulfate reducer: insights into the piezophilic lifestyle of Desulfovibrio piezophilus.</title>
        <authorList>
            <person name="Pradel N."/>
            <person name="Ji B."/>
            <person name="Gimenez G."/>
            <person name="Talla E."/>
            <person name="Lenoble P."/>
            <person name="Garel M."/>
            <person name="Tamburini C."/>
            <person name="Fourquet P."/>
            <person name="Lebrun R."/>
            <person name="Bertin P."/>
            <person name="Denis Y."/>
            <person name="Pophillat M."/>
            <person name="Barbe V."/>
            <person name="Ollivier B."/>
            <person name="Dolla A."/>
        </authorList>
    </citation>
    <scope>NUCLEOTIDE SEQUENCE [LARGE SCALE GENOMIC DNA]</scope>
    <source>
        <strain evidence="2">DSM 10523 / SB164P1</strain>
    </source>
</reference>
<evidence type="ECO:0000313" key="1">
    <source>
        <dbReference type="EMBL" id="CCH48376.1"/>
    </source>
</evidence>
<organism evidence="1 2">
    <name type="scientific">Pseudodesulfovibrio piezophilus (strain DSM 21447 / JCM 15486 / C1TLV30)</name>
    <name type="common">Desulfovibrio piezophilus</name>
    <dbReference type="NCBI Taxonomy" id="1322246"/>
    <lineage>
        <taxon>Bacteria</taxon>
        <taxon>Pseudomonadati</taxon>
        <taxon>Thermodesulfobacteriota</taxon>
        <taxon>Desulfovibrionia</taxon>
        <taxon>Desulfovibrionales</taxon>
        <taxon>Desulfovibrionaceae</taxon>
    </lineage>
</organism>